<dbReference type="EMBL" id="JBBCAQ010000010">
    <property type="protein sequence ID" value="KAK7601832.1"/>
    <property type="molecule type" value="Genomic_DNA"/>
</dbReference>
<evidence type="ECO:0000256" key="1">
    <source>
        <dbReference type="ARBA" id="ARBA00022801"/>
    </source>
</evidence>
<comment type="cofactor">
    <cofactor evidence="5">
        <name>Mg(2+)</name>
        <dbReference type="ChEBI" id="CHEBI:18420"/>
    </cofactor>
    <text evidence="5">Divalent metal ions. Mg(2+) is the most effective.</text>
</comment>
<dbReference type="PANTHER" id="PTHR19288:SF93">
    <property type="entry name" value="FI11325P-RELATED"/>
    <property type="match status" value="1"/>
</dbReference>
<organism evidence="6 7">
    <name type="scientific">Parthenolecanium corni</name>
    <dbReference type="NCBI Taxonomy" id="536013"/>
    <lineage>
        <taxon>Eukaryota</taxon>
        <taxon>Metazoa</taxon>
        <taxon>Ecdysozoa</taxon>
        <taxon>Arthropoda</taxon>
        <taxon>Hexapoda</taxon>
        <taxon>Insecta</taxon>
        <taxon>Pterygota</taxon>
        <taxon>Neoptera</taxon>
        <taxon>Paraneoptera</taxon>
        <taxon>Hemiptera</taxon>
        <taxon>Sternorrhyncha</taxon>
        <taxon>Coccoidea</taxon>
        <taxon>Coccidae</taxon>
        <taxon>Parthenolecanium</taxon>
    </lineage>
</organism>
<feature type="active site" description="Proton donor" evidence="3">
    <location>
        <position position="27"/>
    </location>
</feature>
<dbReference type="AlphaFoldDB" id="A0AAN9Y8M4"/>
<feature type="binding site" evidence="5">
    <location>
        <position position="248"/>
    </location>
    <ligand>
        <name>Mg(2+)</name>
        <dbReference type="ChEBI" id="CHEBI:18420"/>
    </ligand>
</feature>
<proteinExistence type="inferred from homology"/>
<evidence type="ECO:0000256" key="3">
    <source>
        <dbReference type="PIRSR" id="PIRSR000915-1"/>
    </source>
</evidence>
<comment type="caution">
    <text evidence="6">The sequence shown here is derived from an EMBL/GenBank/DDBJ whole genome shotgun (WGS) entry which is preliminary data.</text>
</comment>
<comment type="similarity">
    <text evidence="2">Belongs to the HAD-like hydrolase superfamily.</text>
</comment>
<keyword evidence="7" id="KW-1185">Reference proteome</keyword>
<feature type="binding site" evidence="4">
    <location>
        <position position="223"/>
    </location>
    <ligand>
        <name>substrate</name>
    </ligand>
</feature>
<dbReference type="Pfam" id="PF13242">
    <property type="entry name" value="Hydrolase_like"/>
    <property type="match status" value="1"/>
</dbReference>
<evidence type="ECO:0008006" key="8">
    <source>
        <dbReference type="Google" id="ProtNLM"/>
    </source>
</evidence>
<dbReference type="Gene3D" id="3.40.50.1000">
    <property type="entry name" value="HAD superfamily/HAD-like"/>
    <property type="match status" value="2"/>
</dbReference>
<dbReference type="GO" id="GO:0046872">
    <property type="term" value="F:metal ion binding"/>
    <property type="evidence" value="ECO:0007669"/>
    <property type="project" value="UniProtKB-KW"/>
</dbReference>
<dbReference type="GO" id="GO:0005737">
    <property type="term" value="C:cytoplasm"/>
    <property type="evidence" value="ECO:0007669"/>
    <property type="project" value="TreeGrafter"/>
</dbReference>
<dbReference type="PIRSF" id="PIRSF000915">
    <property type="entry name" value="PGP-type_phosphatase"/>
    <property type="match status" value="1"/>
</dbReference>
<dbReference type="InterPro" id="IPR036412">
    <property type="entry name" value="HAD-like_sf"/>
</dbReference>
<name>A0AAN9Y8M4_9HEMI</name>
<keyword evidence="5" id="KW-0460">Magnesium</keyword>
<evidence type="ECO:0000256" key="4">
    <source>
        <dbReference type="PIRSR" id="PIRSR000915-2"/>
    </source>
</evidence>
<dbReference type="Pfam" id="PF13344">
    <property type="entry name" value="Hydrolase_6"/>
    <property type="match status" value="1"/>
</dbReference>
<feature type="binding site" evidence="5">
    <location>
        <position position="29"/>
    </location>
    <ligand>
        <name>Mg(2+)</name>
        <dbReference type="ChEBI" id="CHEBI:18420"/>
    </ligand>
</feature>
<sequence length="306" mass="34087">MAPQYLPSLSSEKKSEFINSFDTIVSDCDGVIWRPEGVVPGAPEVINQFIECGKRIIFITNNSTKTREQFYAKVLKYGFNVSPENLYNTSSLVAQYTQQNLSSNKIVYVVGSPAIASELDARNVKHFGVGKDELYEDFFENVNSLKIDIKDNVGAVVVGFDQHISYVKMLKAVTYLRNEECLFVCTNTDEVFPTQSKIVLPGTGSIVAGIQVASGREPFIVGKPSTYVAEALKEEKNIKPERTLFIGDRCNTDIRMGNLCSFTTLLVLSGVHTFADVQKYESSPKAEDQQSVPQYYTDSIFDLCIK</sequence>
<feature type="binding site" evidence="5">
    <location>
        <position position="27"/>
    </location>
    <ligand>
        <name>Mg(2+)</name>
        <dbReference type="ChEBI" id="CHEBI:18420"/>
    </ligand>
</feature>
<dbReference type="NCBIfam" id="TIGR01460">
    <property type="entry name" value="HAD-SF-IIA"/>
    <property type="match status" value="1"/>
</dbReference>
<gene>
    <name evidence="6" type="ORF">V9T40_009273</name>
</gene>
<dbReference type="PANTHER" id="PTHR19288">
    <property type="entry name" value="4-NITROPHENYLPHOSPHATASE-RELATED"/>
    <property type="match status" value="1"/>
</dbReference>
<keyword evidence="1 2" id="KW-0378">Hydrolase</keyword>
<dbReference type="Proteomes" id="UP001367676">
    <property type="component" value="Unassembled WGS sequence"/>
</dbReference>
<dbReference type="NCBIfam" id="TIGR01452">
    <property type="entry name" value="PGP_euk"/>
    <property type="match status" value="1"/>
</dbReference>
<feature type="active site" description="Proton donor" evidence="3">
    <location>
        <position position="29"/>
    </location>
</feature>
<keyword evidence="5" id="KW-0479">Metal-binding</keyword>
<dbReference type="GO" id="GO:0016791">
    <property type="term" value="F:phosphatase activity"/>
    <property type="evidence" value="ECO:0007669"/>
    <property type="project" value="InterPro"/>
</dbReference>
<reference evidence="6 7" key="1">
    <citation type="submission" date="2024-03" db="EMBL/GenBank/DDBJ databases">
        <title>Adaptation during the transition from Ophiocordyceps entomopathogen to insect associate is accompanied by gene loss and intensified selection.</title>
        <authorList>
            <person name="Ward C.M."/>
            <person name="Onetto C.A."/>
            <person name="Borneman A.R."/>
        </authorList>
    </citation>
    <scope>NUCLEOTIDE SEQUENCE [LARGE SCALE GENOMIC DNA]</scope>
    <source>
        <strain evidence="6">AWRI1</strain>
        <tissue evidence="6">Single Adult Female</tissue>
    </source>
</reference>
<evidence type="ECO:0000256" key="2">
    <source>
        <dbReference type="PIRNR" id="PIRNR000915"/>
    </source>
</evidence>
<protein>
    <recommendedName>
        <fullName evidence="8">Phosphoglycolate phosphatase</fullName>
    </recommendedName>
</protein>
<accession>A0AAN9Y8M4</accession>
<dbReference type="InterPro" id="IPR006357">
    <property type="entry name" value="HAD-SF_hydro_IIA"/>
</dbReference>
<dbReference type="SUPFAM" id="SSF56784">
    <property type="entry name" value="HAD-like"/>
    <property type="match status" value="1"/>
</dbReference>
<dbReference type="InterPro" id="IPR023214">
    <property type="entry name" value="HAD_sf"/>
</dbReference>
<evidence type="ECO:0000313" key="6">
    <source>
        <dbReference type="EMBL" id="KAK7601832.1"/>
    </source>
</evidence>
<evidence type="ECO:0000313" key="7">
    <source>
        <dbReference type="Proteomes" id="UP001367676"/>
    </source>
</evidence>
<evidence type="ECO:0000256" key="5">
    <source>
        <dbReference type="PIRSR" id="PIRSR000915-3"/>
    </source>
</evidence>
<dbReference type="InterPro" id="IPR006349">
    <property type="entry name" value="PGP_euk"/>
</dbReference>